<gene>
    <name evidence="2" type="ORF">BJX63DRAFT_438751</name>
</gene>
<evidence type="ECO:0000313" key="2">
    <source>
        <dbReference type="EMBL" id="KAL2801527.1"/>
    </source>
</evidence>
<dbReference type="Proteomes" id="UP001610334">
    <property type="component" value="Unassembled WGS sequence"/>
</dbReference>
<comment type="caution">
    <text evidence="2">The sequence shown here is derived from an EMBL/GenBank/DDBJ whole genome shotgun (WGS) entry which is preliminary data.</text>
</comment>
<keyword evidence="3" id="KW-1185">Reference proteome</keyword>
<reference evidence="2 3" key="1">
    <citation type="submission" date="2024-07" db="EMBL/GenBank/DDBJ databases">
        <title>Section-level genome sequencing and comparative genomics of Aspergillus sections Usti and Cavernicolus.</title>
        <authorList>
            <consortium name="Lawrence Berkeley National Laboratory"/>
            <person name="Nybo J.L."/>
            <person name="Vesth T.C."/>
            <person name="Theobald S."/>
            <person name="Frisvad J.C."/>
            <person name="Larsen T.O."/>
            <person name="Kjaerboelling I."/>
            <person name="Rothschild-Mancinelli K."/>
            <person name="Lyhne E.K."/>
            <person name="Kogle M.E."/>
            <person name="Barry K."/>
            <person name="Clum A."/>
            <person name="Na H."/>
            <person name="Ledsgaard L."/>
            <person name="Lin J."/>
            <person name="Lipzen A."/>
            <person name="Kuo A."/>
            <person name="Riley R."/>
            <person name="Mondo S."/>
            <person name="Labutti K."/>
            <person name="Haridas S."/>
            <person name="Pangalinan J."/>
            <person name="Salamov A.A."/>
            <person name="Simmons B.A."/>
            <person name="Magnuson J.K."/>
            <person name="Chen J."/>
            <person name="Drula E."/>
            <person name="Henrissat B."/>
            <person name="Wiebenga A."/>
            <person name="Lubbers R.J."/>
            <person name="Gomes A.C."/>
            <person name="Makela M.R."/>
            <person name="Stajich J."/>
            <person name="Grigoriev I.V."/>
            <person name="Mortensen U.H."/>
            <person name="De Vries R.P."/>
            <person name="Baker S.E."/>
            <person name="Andersen M.R."/>
        </authorList>
    </citation>
    <scope>NUCLEOTIDE SEQUENCE [LARGE SCALE GENOMIC DNA]</scope>
    <source>
        <strain evidence="2 3">CBS 588.65</strain>
    </source>
</reference>
<evidence type="ECO:0008006" key="4">
    <source>
        <dbReference type="Google" id="ProtNLM"/>
    </source>
</evidence>
<proteinExistence type="predicted"/>
<evidence type="ECO:0000256" key="1">
    <source>
        <dbReference type="SAM" id="SignalP"/>
    </source>
</evidence>
<sequence length="125" mass="13512">MQFTLATFVTLIAAVVALPPQNNVHQKRNNQNLDALQAKCGDQEVNCCVVAESDDHSDNGFALFNLLHQDWSEPTYCSPTYENSVMPAGLSLLLGLEADQRFCDVPSVTYACCSGSDCTEIGGAH</sequence>
<dbReference type="EMBL" id="JBFXLT010000356">
    <property type="protein sequence ID" value="KAL2801527.1"/>
    <property type="molecule type" value="Genomic_DNA"/>
</dbReference>
<feature type="chain" id="PRO_5045794241" description="Hydrophobin" evidence="1">
    <location>
        <begin position="18"/>
        <end position="125"/>
    </location>
</feature>
<evidence type="ECO:0000313" key="3">
    <source>
        <dbReference type="Proteomes" id="UP001610334"/>
    </source>
</evidence>
<name>A0ABR4GRI4_9EURO</name>
<keyword evidence="1" id="KW-0732">Signal</keyword>
<protein>
    <recommendedName>
        <fullName evidence="4">Hydrophobin</fullName>
    </recommendedName>
</protein>
<accession>A0ABR4GRI4</accession>
<feature type="signal peptide" evidence="1">
    <location>
        <begin position="1"/>
        <end position="17"/>
    </location>
</feature>
<organism evidence="2 3">
    <name type="scientific">Aspergillus granulosus</name>
    <dbReference type="NCBI Taxonomy" id="176169"/>
    <lineage>
        <taxon>Eukaryota</taxon>
        <taxon>Fungi</taxon>
        <taxon>Dikarya</taxon>
        <taxon>Ascomycota</taxon>
        <taxon>Pezizomycotina</taxon>
        <taxon>Eurotiomycetes</taxon>
        <taxon>Eurotiomycetidae</taxon>
        <taxon>Eurotiales</taxon>
        <taxon>Aspergillaceae</taxon>
        <taxon>Aspergillus</taxon>
        <taxon>Aspergillus subgen. Nidulantes</taxon>
    </lineage>
</organism>